<keyword evidence="1" id="KW-0732">Signal</keyword>
<sequence length="197" mass="22745">MKKNFIYTLLFLFCSFSVFNAQTAEDKKEISIAVTDILKGFQTKNGDLMNKYMNPTYGIGILYKSGGDLGFVLNEEVDLNRSLGYIEKTWNIRNQFPIQFDTTFEYDAKNQKWKKEGLSVQFNSNAVNAYADKFLPQYSVKDQEIFKINSSPKNVVFVTLAENSKEKAPINGFRFVMTKIEGKWFLTFIDVTEYDAE</sequence>
<evidence type="ECO:0000256" key="1">
    <source>
        <dbReference type="SAM" id="SignalP"/>
    </source>
</evidence>
<dbReference type="EMBL" id="FTOL01000006">
    <property type="protein sequence ID" value="SIT14640.1"/>
    <property type="molecule type" value="Genomic_DNA"/>
</dbReference>
<dbReference type="STRING" id="373668.SAMN05421786_106241"/>
<dbReference type="Proteomes" id="UP000186744">
    <property type="component" value="Unassembled WGS sequence"/>
</dbReference>
<dbReference type="AlphaFoldDB" id="A0A1N7PVR1"/>
<name>A0A1N7PVR1_9FLAO</name>
<gene>
    <name evidence="2" type="ORF">SAMN05421786_106241</name>
</gene>
<reference evidence="3" key="1">
    <citation type="submission" date="2017-01" db="EMBL/GenBank/DDBJ databases">
        <authorList>
            <person name="Varghese N."/>
            <person name="Submissions S."/>
        </authorList>
    </citation>
    <scope>NUCLEOTIDE SEQUENCE [LARGE SCALE GENOMIC DNA]</scope>
    <source>
        <strain evidence="3">DSM 18017</strain>
    </source>
</reference>
<protein>
    <recommendedName>
        <fullName evidence="4">DUF4878 domain-containing protein</fullName>
    </recommendedName>
</protein>
<evidence type="ECO:0008006" key="4">
    <source>
        <dbReference type="Google" id="ProtNLM"/>
    </source>
</evidence>
<evidence type="ECO:0000313" key="3">
    <source>
        <dbReference type="Proteomes" id="UP000186744"/>
    </source>
</evidence>
<evidence type="ECO:0000313" key="2">
    <source>
        <dbReference type="EMBL" id="SIT14640.1"/>
    </source>
</evidence>
<dbReference type="OrthoDB" id="1244983at2"/>
<dbReference type="RefSeq" id="WP_076553105.1">
    <property type="nucleotide sequence ID" value="NZ_FTOL01000006.1"/>
</dbReference>
<feature type="chain" id="PRO_5009943890" description="DUF4878 domain-containing protein" evidence="1">
    <location>
        <begin position="21"/>
        <end position="197"/>
    </location>
</feature>
<feature type="signal peptide" evidence="1">
    <location>
        <begin position="1"/>
        <end position="20"/>
    </location>
</feature>
<proteinExistence type="predicted"/>
<keyword evidence="3" id="KW-1185">Reference proteome</keyword>
<accession>A0A1N7PVR1</accession>
<organism evidence="2 3">
    <name type="scientific">Chryseobacterium ureilyticum</name>
    <dbReference type="NCBI Taxonomy" id="373668"/>
    <lineage>
        <taxon>Bacteria</taxon>
        <taxon>Pseudomonadati</taxon>
        <taxon>Bacteroidota</taxon>
        <taxon>Flavobacteriia</taxon>
        <taxon>Flavobacteriales</taxon>
        <taxon>Weeksellaceae</taxon>
        <taxon>Chryseobacterium group</taxon>
        <taxon>Chryseobacterium</taxon>
    </lineage>
</organism>